<reference evidence="1 2" key="1">
    <citation type="submission" date="2015-11" db="EMBL/GenBank/DDBJ databases">
        <title>Solirubrum puertoriconensis gen. nov. an environmental bacteria isolated in Puerto Rico.</title>
        <authorList>
            <person name="Cuebas-Irizarry M.F."/>
            <person name="Montalvo-Rodriguez R."/>
        </authorList>
    </citation>
    <scope>NUCLEOTIDE SEQUENCE [LARGE SCALE GENOMIC DNA]</scope>
    <source>
        <strain evidence="1 2">MC1A</strain>
    </source>
</reference>
<comment type="caution">
    <text evidence="1">The sequence shown here is derived from an EMBL/GenBank/DDBJ whole genome shotgun (WGS) entry which is preliminary data.</text>
</comment>
<protein>
    <submittedName>
        <fullName evidence="1">Uncharacterized protein</fullName>
    </submittedName>
</protein>
<dbReference type="EMBL" id="LNAL01000005">
    <property type="protein sequence ID" value="KUG09035.1"/>
    <property type="molecule type" value="Genomic_DNA"/>
</dbReference>
<organism evidence="1 2">
    <name type="scientific">Solirubrum puertoriconensis</name>
    <dbReference type="NCBI Taxonomy" id="1751427"/>
    <lineage>
        <taxon>Bacteria</taxon>
        <taxon>Pseudomonadati</taxon>
        <taxon>Bacteroidota</taxon>
        <taxon>Cytophagia</taxon>
        <taxon>Cytophagales</taxon>
    </lineage>
</organism>
<keyword evidence="2" id="KW-1185">Reference proteome</keyword>
<dbReference type="AlphaFoldDB" id="A0A9X0L5U0"/>
<proteinExistence type="predicted"/>
<sequence>MFENSPLGHKTIAPDLSICQANNALARMLGLSNPAELASRCFLEGDPAHHRYEWNVLEERVWFHKTLSSTLGNCLVRPDGPPSGAGLLLSWFRRKKRS</sequence>
<evidence type="ECO:0000313" key="1">
    <source>
        <dbReference type="EMBL" id="KUG09035.1"/>
    </source>
</evidence>
<dbReference type="Proteomes" id="UP000054223">
    <property type="component" value="Unassembled WGS sequence"/>
</dbReference>
<accession>A0A9X0L5U0</accession>
<gene>
    <name evidence="1" type="ORF">ASU33_19620</name>
</gene>
<dbReference type="InterPro" id="IPR035965">
    <property type="entry name" value="PAS-like_dom_sf"/>
</dbReference>
<dbReference type="SUPFAM" id="SSF55785">
    <property type="entry name" value="PYP-like sensor domain (PAS domain)"/>
    <property type="match status" value="1"/>
</dbReference>
<evidence type="ECO:0000313" key="2">
    <source>
        <dbReference type="Proteomes" id="UP000054223"/>
    </source>
</evidence>
<name>A0A9X0L5U0_SOLP1</name>